<dbReference type="InterPro" id="IPR010987">
    <property type="entry name" value="Glutathione-S-Trfase_C-like"/>
</dbReference>
<dbReference type="InterPro" id="IPR036282">
    <property type="entry name" value="Glutathione-S-Trfase_C_sf"/>
</dbReference>
<dbReference type="EC" id="2.5.1.18" evidence="2"/>
<dbReference type="GO" id="GO:0004364">
    <property type="term" value="F:glutathione transferase activity"/>
    <property type="evidence" value="ECO:0007669"/>
    <property type="project" value="UniProtKB-EC"/>
</dbReference>
<dbReference type="FunFam" id="3.40.30.10:FF:000014">
    <property type="entry name" value="Tau class glutathione S-transferase"/>
    <property type="match status" value="1"/>
</dbReference>
<evidence type="ECO:0000259" key="7">
    <source>
        <dbReference type="PROSITE" id="PS50405"/>
    </source>
</evidence>
<dbReference type="PROSITE" id="PS50405">
    <property type="entry name" value="GST_CTER"/>
    <property type="match status" value="1"/>
</dbReference>
<sequence length="223" mass="25702">MAGNEVKLIGHWASPFALRVRWALKLKGIEYEYIEEDLRKKSPLLLQYNPVHKKVPVLIHDGKPLAESLMILEYIDETWKQSPLFPQDPFERAMQRFWAKFADEKCAMAMLATFHQVGEEQERAAKEAQEHLKTLESVLEGKHFFGGETIGFVDIAAAWIGCWARIVEEIVGIKLIDEEKVPLLNAWFQDVLEVPIIKECVPPRDKLLVHYMSFHKMLMGSST</sequence>
<protein>
    <recommendedName>
        <fullName evidence="5">Probable glutathione S-transferase</fullName>
        <ecNumber evidence="2">2.5.1.18</ecNumber>
    </recommendedName>
</protein>
<dbReference type="CDD" id="cd03058">
    <property type="entry name" value="GST_N_Tau"/>
    <property type="match status" value="1"/>
</dbReference>
<dbReference type="Gene3D" id="1.20.1050.10">
    <property type="match status" value="1"/>
</dbReference>
<evidence type="ECO:0000259" key="6">
    <source>
        <dbReference type="PROSITE" id="PS50404"/>
    </source>
</evidence>
<proteinExistence type="inferred from homology"/>
<accession>A0A5J5ADL7</accession>
<evidence type="ECO:0000256" key="2">
    <source>
        <dbReference type="ARBA" id="ARBA00012452"/>
    </source>
</evidence>
<dbReference type="SFLD" id="SFLDG00358">
    <property type="entry name" value="Main_(cytGST)"/>
    <property type="match status" value="1"/>
</dbReference>
<dbReference type="PANTHER" id="PTHR11260:SF695">
    <property type="entry name" value="GLUTATHIONE TRANSFERASE"/>
    <property type="match status" value="1"/>
</dbReference>
<feature type="domain" description="GST N-terminal" evidence="6">
    <location>
        <begin position="4"/>
        <end position="83"/>
    </location>
</feature>
<dbReference type="InterPro" id="IPR036249">
    <property type="entry name" value="Thioredoxin-like_sf"/>
</dbReference>
<dbReference type="CDD" id="cd03185">
    <property type="entry name" value="GST_C_Tau"/>
    <property type="match status" value="1"/>
</dbReference>
<gene>
    <name evidence="8" type="ORF">F0562_035684</name>
</gene>
<dbReference type="GO" id="GO:0005737">
    <property type="term" value="C:cytoplasm"/>
    <property type="evidence" value="ECO:0007669"/>
    <property type="project" value="TreeGrafter"/>
</dbReference>
<evidence type="ECO:0000256" key="4">
    <source>
        <dbReference type="ARBA" id="ARBA00047960"/>
    </source>
</evidence>
<name>A0A5J5ADL7_9ASTE</name>
<dbReference type="Pfam" id="PF00043">
    <property type="entry name" value="GST_C"/>
    <property type="match status" value="1"/>
</dbReference>
<evidence type="ECO:0000313" key="8">
    <source>
        <dbReference type="EMBL" id="KAA8528329.1"/>
    </source>
</evidence>
<dbReference type="Pfam" id="PF02798">
    <property type="entry name" value="GST_N"/>
    <property type="match status" value="1"/>
</dbReference>
<dbReference type="PROSITE" id="PS50404">
    <property type="entry name" value="GST_NTER"/>
    <property type="match status" value="1"/>
</dbReference>
<keyword evidence="3" id="KW-0808">Transferase</keyword>
<comment type="similarity">
    <text evidence="1">Belongs to the GST superfamily. HSP26 family.</text>
</comment>
<dbReference type="SFLD" id="SFLDS00019">
    <property type="entry name" value="Glutathione_Transferase_(cytos"/>
    <property type="match status" value="1"/>
</dbReference>
<dbReference type="InterPro" id="IPR004045">
    <property type="entry name" value="Glutathione_S-Trfase_N"/>
</dbReference>
<dbReference type="SUPFAM" id="SSF47616">
    <property type="entry name" value="GST C-terminal domain-like"/>
    <property type="match status" value="1"/>
</dbReference>
<evidence type="ECO:0000256" key="3">
    <source>
        <dbReference type="ARBA" id="ARBA00022679"/>
    </source>
</evidence>
<evidence type="ECO:0000256" key="5">
    <source>
        <dbReference type="ARBA" id="ARBA00071370"/>
    </source>
</evidence>
<comment type="catalytic activity">
    <reaction evidence="4">
        <text>RX + glutathione = an S-substituted glutathione + a halide anion + H(+)</text>
        <dbReference type="Rhea" id="RHEA:16437"/>
        <dbReference type="ChEBI" id="CHEBI:15378"/>
        <dbReference type="ChEBI" id="CHEBI:16042"/>
        <dbReference type="ChEBI" id="CHEBI:17792"/>
        <dbReference type="ChEBI" id="CHEBI:57925"/>
        <dbReference type="ChEBI" id="CHEBI:90779"/>
        <dbReference type="EC" id="2.5.1.18"/>
    </reaction>
</comment>
<organism evidence="8 9">
    <name type="scientific">Nyssa sinensis</name>
    <dbReference type="NCBI Taxonomy" id="561372"/>
    <lineage>
        <taxon>Eukaryota</taxon>
        <taxon>Viridiplantae</taxon>
        <taxon>Streptophyta</taxon>
        <taxon>Embryophyta</taxon>
        <taxon>Tracheophyta</taxon>
        <taxon>Spermatophyta</taxon>
        <taxon>Magnoliopsida</taxon>
        <taxon>eudicotyledons</taxon>
        <taxon>Gunneridae</taxon>
        <taxon>Pentapetalae</taxon>
        <taxon>asterids</taxon>
        <taxon>Cornales</taxon>
        <taxon>Nyssaceae</taxon>
        <taxon>Nyssa</taxon>
    </lineage>
</organism>
<dbReference type="PANTHER" id="PTHR11260">
    <property type="entry name" value="GLUTATHIONE S-TRANSFERASE, GST, SUPERFAMILY, GST DOMAIN CONTAINING"/>
    <property type="match status" value="1"/>
</dbReference>
<keyword evidence="9" id="KW-1185">Reference proteome</keyword>
<dbReference type="AlphaFoldDB" id="A0A5J5ADL7"/>
<dbReference type="Proteomes" id="UP000325577">
    <property type="component" value="Linkage Group LG21"/>
</dbReference>
<dbReference type="InterPro" id="IPR040079">
    <property type="entry name" value="Glutathione_S-Trfase"/>
</dbReference>
<dbReference type="EMBL" id="CM018045">
    <property type="protein sequence ID" value="KAA8528329.1"/>
    <property type="molecule type" value="Genomic_DNA"/>
</dbReference>
<dbReference type="SUPFAM" id="SSF52833">
    <property type="entry name" value="Thioredoxin-like"/>
    <property type="match status" value="1"/>
</dbReference>
<feature type="domain" description="GST C-terminal" evidence="7">
    <location>
        <begin position="88"/>
        <end position="214"/>
    </location>
</feature>
<dbReference type="GO" id="GO:0006749">
    <property type="term" value="P:glutathione metabolic process"/>
    <property type="evidence" value="ECO:0007669"/>
    <property type="project" value="InterPro"/>
</dbReference>
<reference evidence="8 9" key="1">
    <citation type="submission" date="2019-09" db="EMBL/GenBank/DDBJ databases">
        <title>A chromosome-level genome assembly of the Chinese tupelo Nyssa sinensis.</title>
        <authorList>
            <person name="Yang X."/>
            <person name="Kang M."/>
            <person name="Yang Y."/>
            <person name="Xiong H."/>
            <person name="Wang M."/>
            <person name="Zhang Z."/>
            <person name="Wang Z."/>
            <person name="Wu H."/>
            <person name="Ma T."/>
            <person name="Liu J."/>
            <person name="Xi Z."/>
        </authorList>
    </citation>
    <scope>NUCLEOTIDE SEQUENCE [LARGE SCALE GENOMIC DNA]</scope>
    <source>
        <strain evidence="8">J267</strain>
        <tissue evidence="8">Leaf</tissue>
    </source>
</reference>
<dbReference type="OrthoDB" id="202840at2759"/>
<evidence type="ECO:0000256" key="1">
    <source>
        <dbReference type="ARBA" id="ARBA00009929"/>
    </source>
</evidence>
<dbReference type="InterPro" id="IPR004046">
    <property type="entry name" value="GST_C"/>
</dbReference>
<dbReference type="SFLD" id="SFLDG01152">
    <property type="entry name" value="Main.3:_Omega-_and_Tau-like"/>
    <property type="match status" value="1"/>
</dbReference>
<dbReference type="InterPro" id="IPR045073">
    <property type="entry name" value="Omega/Tau-like"/>
</dbReference>
<evidence type="ECO:0000313" key="9">
    <source>
        <dbReference type="Proteomes" id="UP000325577"/>
    </source>
</evidence>
<dbReference type="FunFam" id="1.20.1050.10:FF:000012">
    <property type="entry name" value="Tau class glutathione S-transferase"/>
    <property type="match status" value="1"/>
</dbReference>
<dbReference type="Gene3D" id="3.40.30.10">
    <property type="entry name" value="Glutaredoxin"/>
    <property type="match status" value="1"/>
</dbReference>
<dbReference type="InterPro" id="IPR045074">
    <property type="entry name" value="GST_C_Tau"/>
</dbReference>